<protein>
    <submittedName>
        <fullName evidence="1">Uncharacterized protein</fullName>
    </submittedName>
</protein>
<accession>A0AAD9UV72</accession>
<keyword evidence="2" id="KW-1185">Reference proteome</keyword>
<comment type="caution">
    <text evidence="1">The sequence shown here is derived from an EMBL/GenBank/DDBJ whole genome shotgun (WGS) entry which is preliminary data.</text>
</comment>
<evidence type="ECO:0000313" key="1">
    <source>
        <dbReference type="EMBL" id="KAK2550835.1"/>
    </source>
</evidence>
<organism evidence="1 2">
    <name type="scientific">Acropora cervicornis</name>
    <name type="common">Staghorn coral</name>
    <dbReference type="NCBI Taxonomy" id="6130"/>
    <lineage>
        <taxon>Eukaryota</taxon>
        <taxon>Metazoa</taxon>
        <taxon>Cnidaria</taxon>
        <taxon>Anthozoa</taxon>
        <taxon>Hexacorallia</taxon>
        <taxon>Scleractinia</taxon>
        <taxon>Astrocoeniina</taxon>
        <taxon>Acroporidae</taxon>
        <taxon>Acropora</taxon>
    </lineage>
</organism>
<reference evidence="1" key="1">
    <citation type="journal article" date="2023" name="G3 (Bethesda)">
        <title>Whole genome assembly and annotation of the endangered Caribbean coral Acropora cervicornis.</title>
        <authorList>
            <person name="Selwyn J.D."/>
            <person name="Vollmer S.V."/>
        </authorList>
    </citation>
    <scope>NUCLEOTIDE SEQUENCE</scope>
    <source>
        <strain evidence="1">K2</strain>
    </source>
</reference>
<reference evidence="1" key="2">
    <citation type="journal article" date="2023" name="Science">
        <title>Genomic signatures of disease resistance in endangered staghorn corals.</title>
        <authorList>
            <person name="Vollmer S.V."/>
            <person name="Selwyn J.D."/>
            <person name="Despard B.A."/>
            <person name="Roesel C.L."/>
        </authorList>
    </citation>
    <scope>NUCLEOTIDE SEQUENCE</scope>
    <source>
        <strain evidence="1">K2</strain>
    </source>
</reference>
<sequence length="103" mass="11512">MANNDDGKCRSCQKILGQLGAKRVWLRRLDKTKIYMQDRKKQTDAAYSSSSFARAASSSSLFSNLNQRSSATRGKREGNAVENVAMLNSLNFLFGFDDTVQHT</sequence>
<evidence type="ECO:0000313" key="2">
    <source>
        <dbReference type="Proteomes" id="UP001249851"/>
    </source>
</evidence>
<name>A0AAD9UV72_ACRCE</name>
<dbReference type="AlphaFoldDB" id="A0AAD9UV72"/>
<proteinExistence type="predicted"/>
<gene>
    <name evidence="1" type="ORF">P5673_028349</name>
</gene>
<dbReference type="Proteomes" id="UP001249851">
    <property type="component" value="Unassembled WGS sequence"/>
</dbReference>
<dbReference type="EMBL" id="JARQWQ010000105">
    <property type="protein sequence ID" value="KAK2550835.1"/>
    <property type="molecule type" value="Genomic_DNA"/>
</dbReference>